<dbReference type="AlphaFoldDB" id="A0A1M4EDU0"/>
<evidence type="ECO:0000313" key="1">
    <source>
        <dbReference type="EMBL" id="SBO97085.1"/>
    </source>
</evidence>
<name>A0A1M4EDU0_9ACTN</name>
<proteinExistence type="predicted"/>
<sequence>MAVARSGRHGSSRVLGNDRSAWRSRNRGLGNRLGGDRCDAAWRWWCGDAGRGGVAGGAVWAAVPAAWLPSACLPGADGVRSVPVRCVGPVPVRCARRSSLTRVSHLCCPLWPALCRHLTCPLGSALASPYAACAFPRG</sequence>
<accession>A0A1M4EDU0</accession>
<organism evidence="1">
    <name type="scientific">Nonomuraea gerenzanensis</name>
    <dbReference type="NCBI Taxonomy" id="93944"/>
    <lineage>
        <taxon>Bacteria</taxon>
        <taxon>Bacillati</taxon>
        <taxon>Actinomycetota</taxon>
        <taxon>Actinomycetes</taxon>
        <taxon>Streptosporangiales</taxon>
        <taxon>Streptosporangiaceae</taxon>
        <taxon>Nonomuraea</taxon>
    </lineage>
</organism>
<dbReference type="EMBL" id="LT559118">
    <property type="protein sequence ID" value="SBO97085.1"/>
    <property type="molecule type" value="Genomic_DNA"/>
</dbReference>
<protein>
    <submittedName>
        <fullName evidence="1">Uncharacterized protein</fullName>
    </submittedName>
</protein>
<gene>
    <name evidence="1" type="ORF">BN4615_P6601</name>
</gene>
<reference evidence="1" key="1">
    <citation type="submission" date="2016-04" db="EMBL/GenBank/DDBJ databases">
        <authorList>
            <person name="Evans L.H."/>
            <person name="Alamgir A."/>
            <person name="Owens N."/>
            <person name="Weber N.D."/>
            <person name="Virtaneva K."/>
            <person name="Barbian K."/>
            <person name="Babar A."/>
            <person name="Rosenke K."/>
        </authorList>
    </citation>
    <scope>NUCLEOTIDE SEQUENCE</scope>
    <source>
        <strain evidence="1">Nono1</strain>
    </source>
</reference>